<dbReference type="Gene3D" id="3.40.50.1820">
    <property type="entry name" value="alpha/beta hydrolase"/>
    <property type="match status" value="2"/>
</dbReference>
<dbReference type="InterPro" id="IPR023302">
    <property type="entry name" value="Pept_S9A_N"/>
</dbReference>
<comment type="caution">
    <text evidence="6">The sequence shown here is derived from an EMBL/GenBank/DDBJ whole genome shotgun (WGS) entry which is preliminary data.</text>
</comment>
<accession>A0A6N9H3S0</accession>
<keyword evidence="2" id="KW-0378">Hydrolase</keyword>
<dbReference type="InterPro" id="IPR029058">
    <property type="entry name" value="AB_hydrolase_fold"/>
</dbReference>
<gene>
    <name evidence="6" type="ORF">GSY69_01015</name>
</gene>
<sequence length="720" mass="78418">MSEASADEARASTDPYLWLEEIEGERALAWVAEQNARTREAFFDADFEASAEEMRAALDSDDKIPFATKRGDHYYNFWRDAEHPKGLWRRTTWDSYRSAAPEWDVLLDVDALAAADGTEWVFHGAQLRRPDYDRALISLSPDGGDAVTVREFDLGAREFVPAPRGFDVPAAKTSASWVDADAILVATDFGPGTMTTSSYPASVRLLRRGQALDAAAEIMSVPADHLTAFGAVDHTPGFERAVLGDVIDFHNQRLRFAPLPEDDRAAALAAADWTTIDIPTDISVDIDRELILFRPRTDWEGTGFTVPAGALAVARLAEFAAGTAAPRIVFAPDAATSLQGWTITRNFLVLSLLRDVQCVNRVLDLRADFTARELPAPTQNQTVSLGAVDPDDEETADDYWLIETGFLEPTALKRGSLASEDAPETVKSLPALFDADGLEVGQHFATSADGTRVPYFQISEAGLPLDGGNPVRLDGYGGFEISRLPGYAPVTGIGWLSRRTSGAPDGRGPSGPAPGRRGVFVVANIRGGGEYGPQWHAAALRENRQRAYEDFAAVAGDLVQRGVTTPQALSCSGGSNGGLLVGNMLTQFPELFGAISCGVPLLDMDRYVHLSAGTSWIAEYGDPREPAQWDFIRTFSPYHLFDDRRRADYPPVLFWTATSDDRVGPVQARKMAAKMQDAGIPDVWFYEDTEGGHSAAADNRQAARTHALSARFLWKELTGE</sequence>
<evidence type="ECO:0000256" key="1">
    <source>
        <dbReference type="ARBA" id="ARBA00022670"/>
    </source>
</evidence>
<dbReference type="SUPFAM" id="SSF53474">
    <property type="entry name" value="alpha/beta-Hydrolases"/>
    <property type="match status" value="1"/>
</dbReference>
<dbReference type="GO" id="GO:0005829">
    <property type="term" value="C:cytosol"/>
    <property type="evidence" value="ECO:0007669"/>
    <property type="project" value="TreeGrafter"/>
</dbReference>
<dbReference type="GO" id="GO:0006508">
    <property type="term" value="P:proteolysis"/>
    <property type="evidence" value="ECO:0007669"/>
    <property type="project" value="UniProtKB-KW"/>
</dbReference>
<dbReference type="Pfam" id="PF00326">
    <property type="entry name" value="Peptidase_S9"/>
    <property type="match status" value="1"/>
</dbReference>
<dbReference type="GO" id="GO:0070012">
    <property type="term" value="F:oligopeptidase activity"/>
    <property type="evidence" value="ECO:0007669"/>
    <property type="project" value="TreeGrafter"/>
</dbReference>
<dbReference type="EMBL" id="WWEQ01000003">
    <property type="protein sequence ID" value="MYM18595.1"/>
    <property type="molecule type" value="Genomic_DNA"/>
</dbReference>
<name>A0A6N9H3S0_9MICO</name>
<dbReference type="Pfam" id="PF02897">
    <property type="entry name" value="Peptidase_S9_N"/>
    <property type="match status" value="1"/>
</dbReference>
<dbReference type="InterPro" id="IPR002470">
    <property type="entry name" value="Peptidase_S9A"/>
</dbReference>
<dbReference type="GO" id="GO:0004252">
    <property type="term" value="F:serine-type endopeptidase activity"/>
    <property type="evidence" value="ECO:0007669"/>
    <property type="project" value="InterPro"/>
</dbReference>
<dbReference type="PRINTS" id="PR00862">
    <property type="entry name" value="PROLIGOPTASE"/>
</dbReference>
<dbReference type="Gene3D" id="2.130.10.120">
    <property type="entry name" value="Prolyl oligopeptidase, N-terminal domain"/>
    <property type="match status" value="1"/>
</dbReference>
<organism evidence="6 7">
    <name type="scientific">Brevibacterium rongguiense</name>
    <dbReference type="NCBI Taxonomy" id="2695267"/>
    <lineage>
        <taxon>Bacteria</taxon>
        <taxon>Bacillati</taxon>
        <taxon>Actinomycetota</taxon>
        <taxon>Actinomycetes</taxon>
        <taxon>Micrococcales</taxon>
        <taxon>Brevibacteriaceae</taxon>
        <taxon>Brevibacterium</taxon>
    </lineage>
</organism>
<dbReference type="InterPro" id="IPR051167">
    <property type="entry name" value="Prolyl_oligopep/macrocyclase"/>
</dbReference>
<dbReference type="PANTHER" id="PTHR42881:SF13">
    <property type="entry name" value="PROLYL ENDOPEPTIDASE"/>
    <property type="match status" value="1"/>
</dbReference>
<dbReference type="InterPro" id="IPR001375">
    <property type="entry name" value="Peptidase_S9_cat"/>
</dbReference>
<evidence type="ECO:0000313" key="6">
    <source>
        <dbReference type="EMBL" id="MYM18595.1"/>
    </source>
</evidence>
<protein>
    <submittedName>
        <fullName evidence="6">Prolyl oligopeptidase family serine peptidase</fullName>
    </submittedName>
</protein>
<evidence type="ECO:0000313" key="7">
    <source>
        <dbReference type="Proteomes" id="UP000469215"/>
    </source>
</evidence>
<dbReference type="PANTHER" id="PTHR42881">
    <property type="entry name" value="PROLYL ENDOPEPTIDASE"/>
    <property type="match status" value="1"/>
</dbReference>
<dbReference type="AlphaFoldDB" id="A0A6N9H3S0"/>
<evidence type="ECO:0000256" key="2">
    <source>
        <dbReference type="ARBA" id="ARBA00022801"/>
    </source>
</evidence>
<feature type="domain" description="Peptidase S9A N-terminal" evidence="5">
    <location>
        <begin position="11"/>
        <end position="230"/>
    </location>
</feature>
<dbReference type="RefSeq" id="WP_160952061.1">
    <property type="nucleotide sequence ID" value="NZ_WWEQ01000003.1"/>
</dbReference>
<keyword evidence="1" id="KW-0645">Protease</keyword>
<keyword evidence="7" id="KW-1185">Reference proteome</keyword>
<feature type="domain" description="Peptidase S9 prolyl oligopeptidase catalytic" evidence="4">
    <location>
        <begin position="518"/>
        <end position="718"/>
    </location>
</feature>
<proteinExistence type="predicted"/>
<evidence type="ECO:0000259" key="4">
    <source>
        <dbReference type="Pfam" id="PF00326"/>
    </source>
</evidence>
<dbReference type="SUPFAM" id="SSF50993">
    <property type="entry name" value="Peptidase/esterase 'gauge' domain"/>
    <property type="match status" value="1"/>
</dbReference>
<keyword evidence="3" id="KW-0720">Serine protease</keyword>
<dbReference type="Proteomes" id="UP000469215">
    <property type="component" value="Unassembled WGS sequence"/>
</dbReference>
<evidence type="ECO:0000259" key="5">
    <source>
        <dbReference type="Pfam" id="PF02897"/>
    </source>
</evidence>
<reference evidence="6 7" key="1">
    <citation type="submission" date="2020-01" db="EMBL/GenBank/DDBJ databases">
        <authorList>
            <person name="Deng T."/>
        </authorList>
    </citation>
    <scope>NUCLEOTIDE SEQUENCE [LARGE SCALE GENOMIC DNA]</scope>
    <source>
        <strain evidence="6 7">5221</strain>
    </source>
</reference>
<evidence type="ECO:0000256" key="3">
    <source>
        <dbReference type="ARBA" id="ARBA00022825"/>
    </source>
</evidence>